<feature type="domain" description="MULE transposase" evidence="2">
    <location>
        <begin position="823"/>
        <end position="914"/>
    </location>
</feature>
<dbReference type="PANTHER" id="PTHR31669">
    <property type="entry name" value="PROTEIN FAR1-RELATED SEQUENCE 10-RELATED"/>
    <property type="match status" value="1"/>
</dbReference>
<dbReference type="InterPro" id="IPR018289">
    <property type="entry name" value="MULE_transposase_dom"/>
</dbReference>
<organism evidence="3 4">
    <name type="scientific">Mycena metata</name>
    <dbReference type="NCBI Taxonomy" id="1033252"/>
    <lineage>
        <taxon>Eukaryota</taxon>
        <taxon>Fungi</taxon>
        <taxon>Dikarya</taxon>
        <taxon>Basidiomycota</taxon>
        <taxon>Agaricomycotina</taxon>
        <taxon>Agaricomycetes</taxon>
        <taxon>Agaricomycetidae</taxon>
        <taxon>Agaricales</taxon>
        <taxon>Marasmiineae</taxon>
        <taxon>Mycenaceae</taxon>
        <taxon>Mycena</taxon>
    </lineage>
</organism>
<dbReference type="Pfam" id="PF10551">
    <property type="entry name" value="MULE"/>
    <property type="match status" value="1"/>
</dbReference>
<evidence type="ECO:0000313" key="3">
    <source>
        <dbReference type="EMBL" id="KAJ7738164.1"/>
    </source>
</evidence>
<evidence type="ECO:0000256" key="1">
    <source>
        <dbReference type="SAM" id="Phobius"/>
    </source>
</evidence>
<keyword evidence="4" id="KW-1185">Reference proteome</keyword>
<feature type="non-terminal residue" evidence="3">
    <location>
        <position position="1"/>
    </location>
</feature>
<reference evidence="3" key="1">
    <citation type="submission" date="2023-03" db="EMBL/GenBank/DDBJ databases">
        <title>Massive genome expansion in bonnet fungi (Mycena s.s.) driven by repeated elements and novel gene families across ecological guilds.</title>
        <authorList>
            <consortium name="Lawrence Berkeley National Laboratory"/>
            <person name="Harder C.B."/>
            <person name="Miyauchi S."/>
            <person name="Viragh M."/>
            <person name="Kuo A."/>
            <person name="Thoen E."/>
            <person name="Andreopoulos B."/>
            <person name="Lu D."/>
            <person name="Skrede I."/>
            <person name="Drula E."/>
            <person name="Henrissat B."/>
            <person name="Morin E."/>
            <person name="Kohler A."/>
            <person name="Barry K."/>
            <person name="LaButti K."/>
            <person name="Morin E."/>
            <person name="Salamov A."/>
            <person name="Lipzen A."/>
            <person name="Mereny Z."/>
            <person name="Hegedus B."/>
            <person name="Baldrian P."/>
            <person name="Stursova M."/>
            <person name="Weitz H."/>
            <person name="Taylor A."/>
            <person name="Grigoriev I.V."/>
            <person name="Nagy L.G."/>
            <person name="Martin F."/>
            <person name="Kauserud H."/>
        </authorList>
    </citation>
    <scope>NUCLEOTIDE SEQUENCE</scope>
    <source>
        <strain evidence="3">CBHHK182m</strain>
    </source>
</reference>
<gene>
    <name evidence="3" type="ORF">B0H16DRAFT_1264065</name>
</gene>
<dbReference type="InterPro" id="IPR031052">
    <property type="entry name" value="FHY3/FAR1"/>
</dbReference>
<evidence type="ECO:0000259" key="2">
    <source>
        <dbReference type="Pfam" id="PF10551"/>
    </source>
</evidence>
<proteinExistence type="predicted"/>
<dbReference type="EMBL" id="JARKIB010000113">
    <property type="protein sequence ID" value="KAJ7738164.1"/>
    <property type="molecule type" value="Genomic_DNA"/>
</dbReference>
<keyword evidence="1" id="KW-1133">Transmembrane helix</keyword>
<feature type="non-terminal residue" evidence="3">
    <location>
        <position position="939"/>
    </location>
</feature>
<dbReference type="AlphaFoldDB" id="A0AAD7I9R6"/>
<evidence type="ECO:0000313" key="4">
    <source>
        <dbReference type="Proteomes" id="UP001215598"/>
    </source>
</evidence>
<accession>A0AAD7I9R6</accession>
<dbReference type="GO" id="GO:0006355">
    <property type="term" value="P:regulation of DNA-templated transcription"/>
    <property type="evidence" value="ECO:0007669"/>
    <property type="project" value="InterPro"/>
</dbReference>
<keyword evidence="1" id="KW-0812">Transmembrane</keyword>
<sequence length="939" mass="103876">AYATPHPQTRYSAEFFSALTMAETSQITLPKILQEGGLNGFIFTQIEPTAIDEIIVTAGDAIPCVKDLLDIIQQFEEAYRRGARSVCIGVGSEFKRCHFSKIRLFMNINNNDLPLQWAARMVDRVASRSLLLPAVIEDFKRCKFSEPLAGFHVTETPLYNLGCLLGEQWAMEDVINARAELIYFRQAAKVLTADPSSLFLPTSFINDLRILYHLPGRPASPNLIQLRARIRSGTVDTIGFVSWAAGHFSGVNLICLPQLEHGDSLHLPIAADIIPLLRWAFFGLPGFALSATARATIGVVDRQRTIAGGGSCGIAATNFVECRAEPDTLRWSAAHSAQFRDEMMRDIILYHTLARQKETPYASWVERCKQVFNGEPSTLVENVGYSDFNLDNVSLNHPIFQWVHAVANQPNIHAVVPTAVPSVPSVLSQPSLNAAFSSVPTSSAGVLGAPFALQPPRTTPAVPPVTQLSHLNLEGFNLGDPFESPIVVLDSPAPRLPSSNSIITIPDSPLPRISVSSGSLIVIPDSPSPPPLPRTPPRPVKEEVDVIDLISPDPPPRLATKQEQDELLNISPMLSPLHRKIKRDPHSPPPRDIQLASGPIKVGNIYQSFPEAKAAIYEAQEELGYKWIVGQSYTNERGGKKITLRCNCYRAATETHSMNIDPSDHRRGKSGRTQCMAHINICSFAGSQARITLVDTTHNHGRTIPEGGKAQRPPTAAQREVAARFSDFNRRQIGQVLASEFPGQILEPTQISNMRNDARRQARADVDALGGDVASILASLEELNRSEPGWDYSVQMEDNEIVSLWWQSPNQAALTRRYTDILINDNSYNRNDKQYPLSIGIIIDSQGRSRNGWYAFTKKEDTQSHSWILRCHLKASNDVHPEVFLSDRDRALIAAVALVLLFTIHVYCLSHLRENVDKNLAHALGGDWANFQSDFWSAY</sequence>
<feature type="transmembrane region" description="Helical" evidence="1">
    <location>
        <begin position="891"/>
        <end position="909"/>
    </location>
</feature>
<name>A0AAD7I9R6_9AGAR</name>
<protein>
    <recommendedName>
        <fullName evidence="2">MULE transposase domain-containing protein</fullName>
    </recommendedName>
</protein>
<dbReference type="PANTHER" id="PTHR31669:SF251">
    <property type="entry name" value="PROTEIN FAR1-RELATED SEQUENCE"/>
    <property type="match status" value="1"/>
</dbReference>
<comment type="caution">
    <text evidence="3">The sequence shown here is derived from an EMBL/GenBank/DDBJ whole genome shotgun (WGS) entry which is preliminary data.</text>
</comment>
<keyword evidence="1" id="KW-0472">Membrane</keyword>
<dbReference type="Proteomes" id="UP001215598">
    <property type="component" value="Unassembled WGS sequence"/>
</dbReference>